<feature type="transmembrane region" description="Helical" evidence="1">
    <location>
        <begin position="277"/>
        <end position="296"/>
    </location>
</feature>
<dbReference type="AlphaFoldDB" id="X6MXT9"/>
<dbReference type="Proteomes" id="UP000023152">
    <property type="component" value="Unassembled WGS sequence"/>
</dbReference>
<sequence length="591" mass="71828">MNWQVTTLKIQQFPLSCSDCANFLQRSDTIKNVRLRHSFHCWNILYQSIQLNTYANEHYVLQLQGKVFHQWNQSTQDTQAKLMSLIRVHSLRERHRLHQESWSVWKKEYLLSAQFRKHMERARIFLDLHYFRRMLYHWHSYVKQAQLQGKKMDQWKDPILHPTLLGHSKERSQQKQRLQRMRRQIQYKNHIQLIQTFGSWKHFKNCNSSKKINLFFYCFKKKKKRIQFWIKVYVFINLIICSNIRKEKKPEKEKEKKILLASAFAKEKAKKRGLQQWLMFDFFLFFFFVRISSIFFKKIAKYRFYESKKALAKLVESATQFQNHKRKYGALLLRKVLALKKKSLVYSALKTWKKEYIKMQLEQKLQRSFLQIRVSQSIMLPSKDLLRQHFRTWKYTCWVSRTSKIVRRRKAINDIHQFASHYFQKKKKKKKKGKKNCCLYAGFYRVAAKSIVRWKQHAKACLQLRYVVTWWNTYSMFRKKMLTGGKKLKKARTRNLVQDYWMCWRFECMIESLGKINKRHHDKELMWTIMKCWKNAKTEINANIAQARASKVRNLTLQFASVVTCEKHKRKTEACSAARLHVLHFGAVFFF</sequence>
<keyword evidence="1" id="KW-0812">Transmembrane</keyword>
<accession>X6MXT9</accession>
<keyword evidence="3" id="KW-1185">Reference proteome</keyword>
<protein>
    <submittedName>
        <fullName evidence="2">Uncharacterized protein</fullName>
    </submittedName>
</protein>
<evidence type="ECO:0000313" key="2">
    <source>
        <dbReference type="EMBL" id="ETO17865.1"/>
    </source>
</evidence>
<comment type="caution">
    <text evidence="2">The sequence shown here is derived from an EMBL/GenBank/DDBJ whole genome shotgun (WGS) entry which is preliminary data.</text>
</comment>
<evidence type="ECO:0000256" key="1">
    <source>
        <dbReference type="SAM" id="Phobius"/>
    </source>
</evidence>
<feature type="transmembrane region" description="Helical" evidence="1">
    <location>
        <begin position="226"/>
        <end position="244"/>
    </location>
</feature>
<reference evidence="2 3" key="1">
    <citation type="journal article" date="2013" name="Curr. Biol.">
        <title>The Genome of the Foraminiferan Reticulomyxa filosa.</title>
        <authorList>
            <person name="Glockner G."/>
            <person name="Hulsmann N."/>
            <person name="Schleicher M."/>
            <person name="Noegel A.A."/>
            <person name="Eichinger L."/>
            <person name="Gallinger C."/>
            <person name="Pawlowski J."/>
            <person name="Sierra R."/>
            <person name="Euteneuer U."/>
            <person name="Pillet L."/>
            <person name="Moustafa A."/>
            <person name="Platzer M."/>
            <person name="Groth M."/>
            <person name="Szafranski K."/>
            <person name="Schliwa M."/>
        </authorList>
    </citation>
    <scope>NUCLEOTIDE SEQUENCE [LARGE SCALE GENOMIC DNA]</scope>
</reference>
<evidence type="ECO:0000313" key="3">
    <source>
        <dbReference type="Proteomes" id="UP000023152"/>
    </source>
</evidence>
<gene>
    <name evidence="2" type="ORF">RFI_19447</name>
</gene>
<organism evidence="2 3">
    <name type="scientific">Reticulomyxa filosa</name>
    <dbReference type="NCBI Taxonomy" id="46433"/>
    <lineage>
        <taxon>Eukaryota</taxon>
        <taxon>Sar</taxon>
        <taxon>Rhizaria</taxon>
        <taxon>Retaria</taxon>
        <taxon>Foraminifera</taxon>
        <taxon>Monothalamids</taxon>
        <taxon>Reticulomyxidae</taxon>
        <taxon>Reticulomyxa</taxon>
    </lineage>
</organism>
<proteinExistence type="predicted"/>
<keyword evidence="1" id="KW-1133">Transmembrane helix</keyword>
<dbReference type="EMBL" id="ASPP01015857">
    <property type="protein sequence ID" value="ETO17865.1"/>
    <property type="molecule type" value="Genomic_DNA"/>
</dbReference>
<name>X6MXT9_RETFI</name>
<keyword evidence="1" id="KW-0472">Membrane</keyword>